<proteinExistence type="predicted"/>
<sequence>MRIFKVKLERQQGGKKLQWSREELYTGDHPPKVGKSIALMTTPTTFQTVVSVEDITPDIETKVSLTTIVVDVVERTRLKFFEVYGKDPKDNRKLFINWYIRTHEGTYRSLINDLSNFYLHISEDRINRYINESE</sequence>
<keyword evidence="2" id="KW-1185">Reference proteome</keyword>
<evidence type="ECO:0000313" key="1">
    <source>
        <dbReference type="EMBL" id="GGG24234.1"/>
    </source>
</evidence>
<gene>
    <name evidence="1" type="ORF">GCM10011532_04330</name>
</gene>
<dbReference type="RefSeq" id="WP_011710299.1">
    <property type="nucleotide sequence ID" value="NZ_BMIX01000001.1"/>
</dbReference>
<name>A0ABQ1WCY7_9FLAO</name>
<accession>A0ABQ1WCY7</accession>
<comment type="caution">
    <text evidence="1">The sequence shown here is derived from an EMBL/GenBank/DDBJ whole genome shotgun (WGS) entry which is preliminary data.</text>
</comment>
<dbReference type="Proteomes" id="UP000605733">
    <property type="component" value="Unassembled WGS sequence"/>
</dbReference>
<reference evidence="2" key="1">
    <citation type="journal article" date="2019" name="Int. J. Syst. Evol. Microbiol.">
        <title>The Global Catalogue of Microorganisms (GCM) 10K type strain sequencing project: providing services to taxonomists for standard genome sequencing and annotation.</title>
        <authorList>
            <consortium name="The Broad Institute Genomics Platform"/>
            <consortium name="The Broad Institute Genome Sequencing Center for Infectious Disease"/>
            <person name="Wu L."/>
            <person name="Ma J."/>
        </authorList>
    </citation>
    <scope>NUCLEOTIDE SEQUENCE [LARGE SCALE GENOMIC DNA]</scope>
    <source>
        <strain evidence="2">CGMCC 1.15422</strain>
    </source>
</reference>
<dbReference type="EMBL" id="BMIX01000001">
    <property type="protein sequence ID" value="GGG24234.1"/>
    <property type="molecule type" value="Genomic_DNA"/>
</dbReference>
<organism evidence="1 2">
    <name type="scientific">Christiangramia forsetii</name>
    <dbReference type="NCBI Taxonomy" id="411153"/>
    <lineage>
        <taxon>Bacteria</taxon>
        <taxon>Pseudomonadati</taxon>
        <taxon>Bacteroidota</taxon>
        <taxon>Flavobacteriia</taxon>
        <taxon>Flavobacteriales</taxon>
        <taxon>Flavobacteriaceae</taxon>
        <taxon>Christiangramia</taxon>
    </lineage>
</organism>
<evidence type="ECO:0000313" key="2">
    <source>
        <dbReference type="Proteomes" id="UP000605733"/>
    </source>
</evidence>
<protein>
    <submittedName>
        <fullName evidence="1">Uncharacterized protein</fullName>
    </submittedName>
</protein>